<dbReference type="AlphaFoldDB" id="A0A4Y8ZQN4"/>
<keyword evidence="1" id="KW-0732">Signal</keyword>
<reference evidence="2 3" key="1">
    <citation type="submission" date="2019-03" db="EMBL/GenBank/DDBJ databases">
        <title>Genome sequence of Sphingomonas sp. 17J27-24.</title>
        <authorList>
            <person name="Kim M."/>
            <person name="Maeng S."/>
            <person name="Sathiyaraj S."/>
        </authorList>
    </citation>
    <scope>NUCLEOTIDE SEQUENCE [LARGE SCALE GENOMIC DNA]</scope>
    <source>
        <strain evidence="2 3">17J27-24</strain>
    </source>
</reference>
<dbReference type="OrthoDB" id="7428974at2"/>
<name>A0A4Y8ZQN4_9SPHN</name>
<feature type="signal peptide" evidence="1">
    <location>
        <begin position="1"/>
        <end position="19"/>
    </location>
</feature>
<comment type="caution">
    <text evidence="2">The sequence shown here is derived from an EMBL/GenBank/DDBJ whole genome shotgun (WGS) entry which is preliminary data.</text>
</comment>
<feature type="chain" id="PRO_5021321719" description="SH3 domain-containing protein" evidence="1">
    <location>
        <begin position="20"/>
        <end position="123"/>
    </location>
</feature>
<organism evidence="2 3">
    <name type="scientific">Sphingomonas parva</name>
    <dbReference type="NCBI Taxonomy" id="2555898"/>
    <lineage>
        <taxon>Bacteria</taxon>
        <taxon>Pseudomonadati</taxon>
        <taxon>Pseudomonadota</taxon>
        <taxon>Alphaproteobacteria</taxon>
        <taxon>Sphingomonadales</taxon>
        <taxon>Sphingomonadaceae</taxon>
        <taxon>Sphingomonas</taxon>
    </lineage>
</organism>
<evidence type="ECO:0008006" key="4">
    <source>
        <dbReference type="Google" id="ProtNLM"/>
    </source>
</evidence>
<dbReference type="Proteomes" id="UP000298213">
    <property type="component" value="Unassembled WGS sequence"/>
</dbReference>
<proteinExistence type="predicted"/>
<dbReference type="InterPro" id="IPR045500">
    <property type="entry name" value="DUF6491"/>
</dbReference>
<dbReference type="EMBL" id="SPDV01000017">
    <property type="protein sequence ID" value="TFI58340.1"/>
    <property type="molecule type" value="Genomic_DNA"/>
</dbReference>
<evidence type="ECO:0000313" key="3">
    <source>
        <dbReference type="Proteomes" id="UP000298213"/>
    </source>
</evidence>
<gene>
    <name evidence="2" type="ORF">E2493_10155</name>
</gene>
<evidence type="ECO:0000313" key="2">
    <source>
        <dbReference type="EMBL" id="TFI58340.1"/>
    </source>
</evidence>
<dbReference type="RefSeq" id="WP_135086358.1">
    <property type="nucleotide sequence ID" value="NZ_SPDV01000017.1"/>
</dbReference>
<accession>A0A4Y8ZQN4</accession>
<sequence length="123" mass="13133">MKKIVLALAALVVAAPSLAAPGASGHPSEVRQASIPFVNLRGIRDFRAEGRDAVYLQDRARNWYRAELAGPCYGLPFAHAIGVDTRGGNGLDRFGSLIVEGNRCPVLSLIRSAAPEKRPARQG</sequence>
<protein>
    <recommendedName>
        <fullName evidence="4">SH3 domain-containing protein</fullName>
    </recommendedName>
</protein>
<evidence type="ECO:0000256" key="1">
    <source>
        <dbReference type="SAM" id="SignalP"/>
    </source>
</evidence>
<dbReference type="Pfam" id="PF20101">
    <property type="entry name" value="DUF6491"/>
    <property type="match status" value="1"/>
</dbReference>
<keyword evidence="3" id="KW-1185">Reference proteome</keyword>